<keyword evidence="2" id="KW-1185">Reference proteome</keyword>
<dbReference type="RefSeq" id="WP_116021934.1">
    <property type="nucleotide sequence ID" value="NZ_QTTT01000001.1"/>
</dbReference>
<reference evidence="1 2" key="1">
    <citation type="submission" date="2018-08" db="EMBL/GenBank/DDBJ databases">
        <title>Sequencing the genomes of 1000 actinobacteria strains.</title>
        <authorList>
            <person name="Klenk H.-P."/>
        </authorList>
    </citation>
    <scope>NUCLEOTIDE SEQUENCE [LARGE SCALE GENOMIC DNA]</scope>
    <source>
        <strain evidence="1 2">DSM 43927</strain>
    </source>
</reference>
<sequence>MTSAPLPFTDAPDAVVLWRDDFGDGLRTSGPSARWRFVQPRPDHAADDGIAQIDDEGLRLFSSGRHPRTGEPAFVRTVPGDRDDPDAMPGYADHAKWIAYAAHEAATGFQGFDAEPGRVLSGEATISGRTYGTGGHPFGDAVADPDDDLRLAGAMLNTIDPETSVAFDFILTNKRLYAFYGRTNFARARLGRYASFACTVPLVDRSPEDRHHVKISYDRAAGVVRWILDGAEVLRVDRIGYPLGRATLTLDEGGEHTLVEPRQISFGMGMLSLLDGAWPTGKGLVRLSTRTAYYRPGTGEPDPQTFVDDESLESSRLFGQGAELRISDYVVSSVPAP</sequence>
<dbReference type="EMBL" id="QTTT01000001">
    <property type="protein sequence ID" value="REE96258.1"/>
    <property type="molecule type" value="Genomic_DNA"/>
</dbReference>
<evidence type="ECO:0000313" key="2">
    <source>
        <dbReference type="Proteomes" id="UP000256661"/>
    </source>
</evidence>
<evidence type="ECO:0000313" key="1">
    <source>
        <dbReference type="EMBL" id="REE96258.1"/>
    </source>
</evidence>
<dbReference type="Proteomes" id="UP000256661">
    <property type="component" value="Unassembled WGS sequence"/>
</dbReference>
<dbReference type="OrthoDB" id="2791077at2"/>
<accession>A0A3D9SJY7</accession>
<comment type="caution">
    <text evidence="1">The sequence shown here is derived from an EMBL/GenBank/DDBJ whole genome shotgun (WGS) entry which is preliminary data.</text>
</comment>
<protein>
    <submittedName>
        <fullName evidence="1">Uncharacterized protein</fullName>
    </submittedName>
</protein>
<dbReference type="InterPro" id="IPR045727">
    <property type="entry name" value="DUF6081"/>
</dbReference>
<organism evidence="1 2">
    <name type="scientific">Thermomonospora umbrina</name>
    <dbReference type="NCBI Taxonomy" id="111806"/>
    <lineage>
        <taxon>Bacteria</taxon>
        <taxon>Bacillati</taxon>
        <taxon>Actinomycetota</taxon>
        <taxon>Actinomycetes</taxon>
        <taxon>Streptosporangiales</taxon>
        <taxon>Thermomonosporaceae</taxon>
        <taxon>Thermomonospora</taxon>
    </lineage>
</organism>
<proteinExistence type="predicted"/>
<name>A0A3D9SJY7_9ACTN</name>
<dbReference type="Pfam" id="PF19559">
    <property type="entry name" value="DUF6081"/>
    <property type="match status" value="1"/>
</dbReference>
<gene>
    <name evidence="1" type="ORF">DFJ69_1688</name>
</gene>
<dbReference type="AlphaFoldDB" id="A0A3D9SJY7"/>